<accession>A0AA88GAQ7</accession>
<feature type="compositionally biased region" description="Basic and acidic residues" evidence="1">
    <location>
        <begin position="31"/>
        <end position="73"/>
    </location>
</feature>
<keyword evidence="3" id="KW-1185">Reference proteome</keyword>
<evidence type="ECO:0000313" key="2">
    <source>
        <dbReference type="EMBL" id="KAG2373076.1"/>
    </source>
</evidence>
<feature type="region of interest" description="Disordered" evidence="1">
    <location>
        <begin position="104"/>
        <end position="123"/>
    </location>
</feature>
<gene>
    <name evidence="2" type="ORF">C9374_012922</name>
</gene>
<protein>
    <submittedName>
        <fullName evidence="2">Uncharacterized protein</fullName>
    </submittedName>
</protein>
<reference evidence="2 3" key="1">
    <citation type="journal article" date="2018" name="BMC Genomics">
        <title>The genome of Naegleria lovaniensis, the basis for a comparative approach to unravel pathogenicity factors of the human pathogenic amoeba N. fowleri.</title>
        <authorList>
            <person name="Liechti N."/>
            <person name="Schurch N."/>
            <person name="Bruggmann R."/>
            <person name="Wittwer M."/>
        </authorList>
    </citation>
    <scope>NUCLEOTIDE SEQUENCE [LARGE SCALE GENOMIC DNA]</scope>
    <source>
        <strain evidence="2 3">ATCC 30569</strain>
    </source>
</reference>
<dbReference type="AlphaFoldDB" id="A0AA88GAQ7"/>
<organism evidence="2 3">
    <name type="scientific">Naegleria lovaniensis</name>
    <name type="common">Amoeba</name>
    <dbReference type="NCBI Taxonomy" id="51637"/>
    <lineage>
        <taxon>Eukaryota</taxon>
        <taxon>Discoba</taxon>
        <taxon>Heterolobosea</taxon>
        <taxon>Tetramitia</taxon>
        <taxon>Eutetramitia</taxon>
        <taxon>Vahlkampfiidae</taxon>
        <taxon>Naegleria</taxon>
    </lineage>
</organism>
<dbReference type="Proteomes" id="UP000816034">
    <property type="component" value="Unassembled WGS sequence"/>
</dbReference>
<proteinExistence type="predicted"/>
<evidence type="ECO:0000313" key="3">
    <source>
        <dbReference type="Proteomes" id="UP000816034"/>
    </source>
</evidence>
<evidence type="ECO:0000256" key="1">
    <source>
        <dbReference type="SAM" id="MobiDB-lite"/>
    </source>
</evidence>
<name>A0AA88GAQ7_NAELO</name>
<dbReference type="RefSeq" id="XP_044542250.1">
    <property type="nucleotide sequence ID" value="XM_044688742.1"/>
</dbReference>
<sequence length="365" mass="41760">MPKKPNQSNAAGTTQRNTSHSHTSSKKKKKQENEKDNDDIKYLIEVQKKNEKEMKQKTTKKTDHNGDQHIGNDHDDVFEDFPKKPTGLFTSNLQSGLEEFQKGLQPPQKVQESDKIPKKPIGPSIADIQFKSEEESNIYWKGKQDLQQRAETVFKDCNGKFYSNFGNRRFFIVGSETLDLVTGCVKELMQKQHVDDNESTTPALETDENDTNHKLEHYLVPKLPQIDNLSRVEGCYHFSVHTYRSQIAFHLAVQLCRLLKLPDGGVKLFVETSNNWAITLTEVVASEALLGRVYVVANTTKGLEEFNNYTTQLMSKSGGKDGFFNLEEATSLCRKFKTDPSINWRDKSAEIFKLYLRHDQPIRIV</sequence>
<dbReference type="EMBL" id="PYSW02000061">
    <property type="protein sequence ID" value="KAG2373076.1"/>
    <property type="molecule type" value="Genomic_DNA"/>
</dbReference>
<feature type="region of interest" description="Disordered" evidence="1">
    <location>
        <begin position="1"/>
        <end position="73"/>
    </location>
</feature>
<feature type="compositionally biased region" description="Polar residues" evidence="1">
    <location>
        <begin position="1"/>
        <end position="17"/>
    </location>
</feature>
<dbReference type="GeneID" id="68105376"/>
<comment type="caution">
    <text evidence="2">The sequence shown here is derived from an EMBL/GenBank/DDBJ whole genome shotgun (WGS) entry which is preliminary data.</text>
</comment>